<dbReference type="SUPFAM" id="SSF49899">
    <property type="entry name" value="Concanavalin A-like lectins/glucanases"/>
    <property type="match status" value="1"/>
</dbReference>
<dbReference type="KEGG" id="vg:77936935"/>
<dbReference type="Gene3D" id="2.60.120.200">
    <property type="match status" value="1"/>
</dbReference>
<dbReference type="RefSeq" id="YP_010660925.1">
    <property type="nucleotide sequence ID" value="NC_070882.1"/>
</dbReference>
<dbReference type="EMBL" id="MN103543">
    <property type="protein sequence ID" value="QEM41914.1"/>
    <property type="molecule type" value="Genomic_DNA"/>
</dbReference>
<dbReference type="Pfam" id="PF13385">
    <property type="entry name" value="Laminin_G_3"/>
    <property type="match status" value="1"/>
</dbReference>
<keyword evidence="2" id="KW-1185">Reference proteome</keyword>
<evidence type="ECO:0000313" key="1">
    <source>
        <dbReference type="EMBL" id="QEM41914.1"/>
    </source>
</evidence>
<dbReference type="Proteomes" id="UP000322144">
    <property type="component" value="Segment"/>
</dbReference>
<organism evidence="1 2">
    <name type="scientific">Pseudomonas phage vB_PaeM_PS119XW</name>
    <dbReference type="NCBI Taxonomy" id="2601632"/>
    <lineage>
        <taxon>Viruses</taxon>
        <taxon>Duplodnaviria</taxon>
        <taxon>Heunggongvirae</taxon>
        <taxon>Uroviricota</taxon>
        <taxon>Caudoviricetes</taxon>
        <taxon>Chimalliviridae</taxon>
        <taxon>Pawinskivirus</taxon>
        <taxon>Pawinskivirus PS119XW</taxon>
    </lineage>
</organism>
<proteinExistence type="predicted"/>
<protein>
    <submittedName>
        <fullName evidence="1">Uncharacterized protein</fullName>
    </submittedName>
</protein>
<reference evidence="1 2" key="1">
    <citation type="submission" date="2019-06" db="EMBL/GenBank/DDBJ databases">
        <title>A distant relative of Phikzvirus genus phages from a therapeutic phage collection.</title>
        <authorList>
            <person name="Hejnowicz M.S."/>
            <person name="Dabrowski K."/>
            <person name="Gawor J."/>
            <person name="Weber-Dabrowska B."/>
            <person name="Gromadka R."/>
            <person name="Lobocka M.B."/>
        </authorList>
    </citation>
    <scope>NUCLEOTIDE SEQUENCE [LARGE SCALE GENOMIC DNA]</scope>
</reference>
<evidence type="ECO:0000313" key="2">
    <source>
        <dbReference type="Proteomes" id="UP000322144"/>
    </source>
</evidence>
<dbReference type="GeneID" id="77936935"/>
<dbReference type="InterPro" id="IPR013320">
    <property type="entry name" value="ConA-like_dom_sf"/>
</dbReference>
<name>A0A5C1K9G5_9CAUD</name>
<accession>A0A5C1K9G5</accession>
<sequence>MRQISISLADNPIGASPLVGLYKAINAKYSSLGLTKANSRVIRVQPAATKERPNQTVVFIQKGTSYDTIYDFYYDRFNLNDFIENPYWTASEVEELQQMENSTEVLGEVARKSTLNLTKSDIWVNDTSIDYTGGQVGPNWLLKSIYNSLYFTGELVLWLHSGGDGPGPEPEPTDGFYEHIFEGSISNYITGTFGNPGYYVSLSVQQNGNRVYVLEPIPEGEKVPTLNWPTYHENDPATLVPGHEWIIINNSGHEITFDPEGLSRNKFLLPAWNVIAVKQGGTIRGTAIGWDNNTNQWIWAISGDIVQGKTVGSSIMDDLISWYAMEGIATDSHGGHNFGFNSESTIPGKVGQALSGIKASGAEGNFGSYNSGTAMFGWFKVNNPTVSQEYVLTLGKFGEYYGCKYGLSYRGSNGWRGFSRNAANTETTVSTGGQHMGKGEWQFIVLQVKDRFLEIYVDNGNPIRKEIPLPSSGSYDGLQFGEIFSDSKFDGAVDEVGLCWRPLEKEEIAWLYNNGQGRTYETLV</sequence>